<dbReference type="PANTHER" id="PTHR43102:SF2">
    <property type="entry name" value="GAF DOMAIN-CONTAINING PROTEIN"/>
    <property type="match status" value="1"/>
</dbReference>
<dbReference type="Proteomes" id="UP001164705">
    <property type="component" value="Chromosome"/>
</dbReference>
<dbReference type="SUPFAM" id="SSF55781">
    <property type="entry name" value="GAF domain-like"/>
    <property type="match status" value="1"/>
</dbReference>
<dbReference type="GO" id="GO:0000155">
    <property type="term" value="F:phosphorelay sensor kinase activity"/>
    <property type="evidence" value="ECO:0007669"/>
    <property type="project" value="InterPro"/>
</dbReference>
<dbReference type="RefSeq" id="WP_267676823.1">
    <property type="nucleotide sequence ID" value="NZ_CP113088.1"/>
</dbReference>
<evidence type="ECO:0000313" key="5">
    <source>
        <dbReference type="EMBL" id="WAC02229.1"/>
    </source>
</evidence>
<dbReference type="InterPro" id="IPR004358">
    <property type="entry name" value="Sig_transdc_His_kin-like_C"/>
</dbReference>
<keyword evidence="5" id="KW-0418">Kinase</keyword>
<dbReference type="InterPro" id="IPR003594">
    <property type="entry name" value="HATPase_dom"/>
</dbReference>
<dbReference type="InterPro" id="IPR003661">
    <property type="entry name" value="HisK_dim/P_dom"/>
</dbReference>
<sequence>MIVPKIPFNECERQKEVEKYQILDTLAETSYDDITSLIGFITDSPIAFITLLDNDRNYIKSNYGFSVKESPRALSFCGHAINQEDVLIVEDAGKDARFKDNPLVIEHQLIFYAGAPLVNTEGYKLGTLCVYDHKPKTMSQAQIDALKALAKQVVNLFELRLQNIRLRASQSLVENRNKELIKFANVVSHDLKSPLANIISLTELLEQENHNTLSEDSQTYLDYLKSSSKSLKDYIDGILAYYKNDDLLKFDKETISFNSLMHETQKIAIPSDDNISFTSTENAGDLTINKSAILRILVNLVTNAVKYNDKDTIKISVNLEESETDYLFTVEDNGRGIAEDKIGTIFDLFTTEGVKDRMGNLGTGIGLASVKKLIENQDGKIQIDSTPSVGSRFKFNIPK</sequence>
<reference evidence="5" key="1">
    <citation type="submission" date="2022-11" db="EMBL/GenBank/DDBJ databases">
        <title>Lacinutrix neustonica HL-RS19T sp. nov., isolated from the surface microlayer sample of brackish Lake Shihwa.</title>
        <authorList>
            <person name="Choi J.Y."/>
            <person name="Hwang C.Y."/>
        </authorList>
    </citation>
    <scope>NUCLEOTIDE SEQUENCE</scope>
    <source>
        <strain evidence="5">HL-RS19</strain>
    </source>
</reference>
<dbReference type="InterPro" id="IPR005467">
    <property type="entry name" value="His_kinase_dom"/>
</dbReference>
<accession>A0A9E8MWI9</accession>
<dbReference type="KEGG" id="lnu:N7U66_00055"/>
<dbReference type="EMBL" id="CP113088">
    <property type="protein sequence ID" value="WAC02229.1"/>
    <property type="molecule type" value="Genomic_DNA"/>
</dbReference>
<dbReference type="EC" id="2.7.13.3" evidence="2"/>
<dbReference type="SMART" id="SM00065">
    <property type="entry name" value="GAF"/>
    <property type="match status" value="1"/>
</dbReference>
<dbReference type="SUPFAM" id="SSF47384">
    <property type="entry name" value="Homodimeric domain of signal transducing histidine kinase"/>
    <property type="match status" value="1"/>
</dbReference>
<keyword evidence="5" id="KW-0808">Transferase</keyword>
<dbReference type="PRINTS" id="PR00344">
    <property type="entry name" value="BCTRLSENSOR"/>
</dbReference>
<dbReference type="SMART" id="SM00388">
    <property type="entry name" value="HisKA"/>
    <property type="match status" value="1"/>
</dbReference>
<dbReference type="InterPro" id="IPR036890">
    <property type="entry name" value="HATPase_C_sf"/>
</dbReference>
<dbReference type="Gene3D" id="3.30.565.10">
    <property type="entry name" value="Histidine kinase-like ATPase, C-terminal domain"/>
    <property type="match status" value="1"/>
</dbReference>
<name>A0A9E8MWI9_9FLAO</name>
<evidence type="ECO:0000313" key="6">
    <source>
        <dbReference type="Proteomes" id="UP001164705"/>
    </source>
</evidence>
<dbReference type="PROSITE" id="PS50109">
    <property type="entry name" value="HIS_KIN"/>
    <property type="match status" value="1"/>
</dbReference>
<feature type="domain" description="Histidine kinase" evidence="4">
    <location>
        <begin position="186"/>
        <end position="399"/>
    </location>
</feature>
<dbReference type="Gene3D" id="3.30.450.40">
    <property type="match status" value="1"/>
</dbReference>
<dbReference type="PANTHER" id="PTHR43102">
    <property type="entry name" value="SLR1143 PROTEIN"/>
    <property type="match status" value="1"/>
</dbReference>
<evidence type="ECO:0000256" key="3">
    <source>
        <dbReference type="ARBA" id="ARBA00022553"/>
    </source>
</evidence>
<gene>
    <name evidence="5" type="ORF">N7U66_00055</name>
</gene>
<evidence type="ECO:0000259" key="4">
    <source>
        <dbReference type="PROSITE" id="PS50109"/>
    </source>
</evidence>
<evidence type="ECO:0000256" key="2">
    <source>
        <dbReference type="ARBA" id="ARBA00012438"/>
    </source>
</evidence>
<dbReference type="Pfam" id="PF02518">
    <property type="entry name" value="HATPase_c"/>
    <property type="match status" value="1"/>
</dbReference>
<organism evidence="5 6">
    <name type="scientific">Lacinutrix neustonica</name>
    <dbReference type="NCBI Taxonomy" id="2980107"/>
    <lineage>
        <taxon>Bacteria</taxon>
        <taxon>Pseudomonadati</taxon>
        <taxon>Bacteroidota</taxon>
        <taxon>Flavobacteriia</taxon>
        <taxon>Flavobacteriales</taxon>
        <taxon>Flavobacteriaceae</taxon>
        <taxon>Lacinutrix</taxon>
    </lineage>
</organism>
<dbReference type="CDD" id="cd00082">
    <property type="entry name" value="HisKA"/>
    <property type="match status" value="1"/>
</dbReference>
<comment type="catalytic activity">
    <reaction evidence="1">
        <text>ATP + protein L-histidine = ADP + protein N-phospho-L-histidine.</text>
        <dbReference type="EC" id="2.7.13.3"/>
    </reaction>
</comment>
<evidence type="ECO:0000256" key="1">
    <source>
        <dbReference type="ARBA" id="ARBA00000085"/>
    </source>
</evidence>
<dbReference type="InterPro" id="IPR036097">
    <property type="entry name" value="HisK_dim/P_sf"/>
</dbReference>
<keyword evidence="6" id="KW-1185">Reference proteome</keyword>
<protein>
    <recommendedName>
        <fullName evidence="2">histidine kinase</fullName>
        <ecNumber evidence="2">2.7.13.3</ecNumber>
    </recommendedName>
</protein>
<dbReference type="Gene3D" id="1.10.287.130">
    <property type="match status" value="1"/>
</dbReference>
<dbReference type="SMART" id="SM00387">
    <property type="entry name" value="HATPase_c"/>
    <property type="match status" value="1"/>
</dbReference>
<dbReference type="AlphaFoldDB" id="A0A9E8MWI9"/>
<dbReference type="InterPro" id="IPR029016">
    <property type="entry name" value="GAF-like_dom_sf"/>
</dbReference>
<dbReference type="Pfam" id="PF01590">
    <property type="entry name" value="GAF"/>
    <property type="match status" value="1"/>
</dbReference>
<keyword evidence="3" id="KW-0597">Phosphoprotein</keyword>
<dbReference type="InterPro" id="IPR003018">
    <property type="entry name" value="GAF"/>
</dbReference>
<dbReference type="Pfam" id="PF00512">
    <property type="entry name" value="HisKA"/>
    <property type="match status" value="1"/>
</dbReference>
<dbReference type="SUPFAM" id="SSF55874">
    <property type="entry name" value="ATPase domain of HSP90 chaperone/DNA topoisomerase II/histidine kinase"/>
    <property type="match status" value="1"/>
</dbReference>
<proteinExistence type="predicted"/>